<reference evidence="1 2" key="2">
    <citation type="submission" date="2017-10" db="EMBL/GenBank/DDBJ databases">
        <title>Genome analyses suggest a sexual origin of heterokaryosis in a supposedly ancient asexual fungus.</title>
        <authorList>
            <person name="Corradi N."/>
            <person name="Sedzielewska K."/>
            <person name="Noel J."/>
            <person name="Charron P."/>
            <person name="Farinelli L."/>
            <person name="Marton T."/>
            <person name="Kruger M."/>
            <person name="Pelin A."/>
            <person name="Brachmann A."/>
            <person name="Corradi N."/>
        </authorList>
    </citation>
    <scope>NUCLEOTIDE SEQUENCE [LARGE SCALE GENOMIC DNA]</scope>
    <source>
        <strain evidence="1 2">A1</strain>
    </source>
</reference>
<gene>
    <name evidence="1" type="ORF">RhiirA1_463432</name>
</gene>
<evidence type="ECO:0000313" key="1">
    <source>
        <dbReference type="EMBL" id="PKC63685.1"/>
    </source>
</evidence>
<protein>
    <submittedName>
        <fullName evidence="1">Uncharacterized protein</fullName>
    </submittedName>
</protein>
<evidence type="ECO:0000313" key="2">
    <source>
        <dbReference type="Proteomes" id="UP000232688"/>
    </source>
</evidence>
<dbReference type="Proteomes" id="UP000232688">
    <property type="component" value="Unassembled WGS sequence"/>
</dbReference>
<dbReference type="VEuPathDB" id="FungiDB:RhiirFUN_021662"/>
<proteinExistence type="predicted"/>
<sequence>MLFNSDNFINLKAPLLKFILKWSNEDIMDFSNNKILSYLSDDFLDKIYHLKELLLKDLADELKSLFCCFASWIDKKENLHYNNVRNIPYNFNLLYRASRDSNTPAEFHAKCDNKGATIVVVKIKISEQMADIIHFIGIQVDYGNVKPGYRKCKSNGNQNSIGNNPNYAPLFDSGWYLYNTIITSLVFGIVKNLEVIDDMPIGKFNVNDYENSANFTVSGNIYYQALNQSLKAGEQFTIAANDIMTPTLLGPYSIEVAVVDQPSDPKNSYEVHACAITVVLP</sequence>
<dbReference type="VEuPathDB" id="FungiDB:RhiirA1_463432"/>
<reference evidence="1 2" key="1">
    <citation type="submission" date="2017-10" db="EMBL/GenBank/DDBJ databases">
        <title>Extensive intraspecific genome diversity in a model arbuscular mycorrhizal fungus.</title>
        <authorList>
            <person name="Chen E.C.H."/>
            <person name="Morin E."/>
            <person name="Baudet D."/>
            <person name="Noel J."/>
            <person name="Ndikumana S."/>
            <person name="Charron P."/>
            <person name="St-Onge C."/>
            <person name="Giorgi J."/>
            <person name="Grigoriev I.V."/>
            <person name="Roux C."/>
            <person name="Martin F.M."/>
            <person name="Corradi N."/>
        </authorList>
    </citation>
    <scope>NUCLEOTIDE SEQUENCE [LARGE SCALE GENOMIC DNA]</scope>
    <source>
        <strain evidence="1 2">A1</strain>
    </source>
</reference>
<accession>A0A2N0RK71</accession>
<comment type="caution">
    <text evidence="1">The sequence shown here is derived from an EMBL/GenBank/DDBJ whole genome shotgun (WGS) entry which is preliminary data.</text>
</comment>
<dbReference type="VEuPathDB" id="FungiDB:FUN_009837"/>
<organism evidence="1 2">
    <name type="scientific">Rhizophagus irregularis</name>
    <dbReference type="NCBI Taxonomy" id="588596"/>
    <lineage>
        <taxon>Eukaryota</taxon>
        <taxon>Fungi</taxon>
        <taxon>Fungi incertae sedis</taxon>
        <taxon>Mucoromycota</taxon>
        <taxon>Glomeromycotina</taxon>
        <taxon>Glomeromycetes</taxon>
        <taxon>Glomerales</taxon>
        <taxon>Glomeraceae</taxon>
        <taxon>Rhizophagus</taxon>
    </lineage>
</organism>
<dbReference type="VEuPathDB" id="FungiDB:FUN_009836"/>
<dbReference type="EMBL" id="LLXH01000712">
    <property type="protein sequence ID" value="PKC63685.1"/>
    <property type="molecule type" value="Genomic_DNA"/>
</dbReference>
<name>A0A2N0RK71_9GLOM</name>
<dbReference type="AlphaFoldDB" id="A0A2N0RK71"/>